<reference evidence="13 14" key="1">
    <citation type="submission" date="2023-08" db="EMBL/GenBank/DDBJ databases">
        <title>Black Yeasts Isolated from many extreme environments.</title>
        <authorList>
            <person name="Coleine C."/>
            <person name="Stajich J.E."/>
            <person name="Selbmann L."/>
        </authorList>
    </citation>
    <scope>NUCLEOTIDE SEQUENCE [LARGE SCALE GENOMIC DNA]</scope>
    <source>
        <strain evidence="13 14">CCFEE 5792</strain>
    </source>
</reference>
<evidence type="ECO:0000256" key="4">
    <source>
        <dbReference type="ARBA" id="ARBA00022574"/>
    </source>
</evidence>
<evidence type="ECO:0008006" key="15">
    <source>
        <dbReference type="Google" id="ProtNLM"/>
    </source>
</evidence>
<comment type="caution">
    <text evidence="13">The sequence shown here is derived from an EMBL/GenBank/DDBJ whole genome shotgun (WGS) entry which is preliminary data.</text>
</comment>
<feature type="compositionally biased region" description="Low complexity" evidence="12">
    <location>
        <begin position="355"/>
        <end position="395"/>
    </location>
</feature>
<feature type="region of interest" description="Disordered" evidence="12">
    <location>
        <begin position="290"/>
        <end position="418"/>
    </location>
</feature>
<dbReference type="PROSITE" id="PS50082">
    <property type="entry name" value="WD_REPEATS_2"/>
    <property type="match status" value="1"/>
</dbReference>
<dbReference type="GO" id="GO:0035859">
    <property type="term" value="C:Seh1-associated complex"/>
    <property type="evidence" value="ECO:0007669"/>
    <property type="project" value="TreeGrafter"/>
</dbReference>
<dbReference type="InterPro" id="IPR001680">
    <property type="entry name" value="WD40_rpt"/>
</dbReference>
<protein>
    <recommendedName>
        <fullName evidence="15">Anaphase-promoting complex subunit 4 WD40 domain-containing protein</fullName>
    </recommendedName>
</protein>
<dbReference type="GeneID" id="89980673"/>
<comment type="similarity">
    <text evidence="2">Belongs to the WD repeat SEC13 family.</text>
</comment>
<dbReference type="Gene3D" id="2.130.10.10">
    <property type="entry name" value="YVTN repeat-like/Quinoprotein amine dehydrogenase"/>
    <property type="match status" value="1"/>
</dbReference>
<dbReference type="AlphaFoldDB" id="A0AAV9NEK4"/>
<dbReference type="GO" id="GO:1904263">
    <property type="term" value="P:positive regulation of TORC1 signaling"/>
    <property type="evidence" value="ECO:0007669"/>
    <property type="project" value="TreeGrafter"/>
</dbReference>
<feature type="compositionally biased region" description="Polar residues" evidence="12">
    <location>
        <begin position="345"/>
        <end position="354"/>
    </location>
</feature>
<dbReference type="GO" id="GO:0015031">
    <property type="term" value="P:protein transport"/>
    <property type="evidence" value="ECO:0007669"/>
    <property type="project" value="UniProtKB-KW"/>
</dbReference>
<sequence>MAKAAEFTTGHYDRVTVLHTNFNASRILTGSIDHRIKVWDRDPKTGERTLLDTFTAHDSDIRDAKFLHPTLGSYIASIGNDLKCHIWMEEPSQAPNNGHRFRRIATILSTPRVPFVSLDLKTVDNVYTYLALIDRQGLLSIYEPSNPDDLKDWTLMDQFNVCGAHPPSRGDETSFQVRFDQNPTPLAYINSVSDDRSQLNLVVSALNEVKVYRSTVPSQFGGGSGGEAFSSDGGSSHRLVFYEAVRLPRHPALVRDVAWAPFSVRGTDRIATACKDGSVRIFELAVSEGQGSSTIGTTTSGSAAATGASNTGVSPSNASTFSNAPASMRSYSYASQQRQQPQSSLTSAITGRSGAQQPSQSQSTYSPATSTTNTNTTTNTTSSNAHSTTSSSANNPHAPGTSHPPSQAPYPTASSTSRTSYPFAFTTTLASTSTLPHAHPDAWSLSFDSQGQVLLTNGADGVTKIWRKSVLGGQWLVFAGQEVLDGDDTDSSDDEDDAEG</sequence>
<accession>A0AAV9NEK4</accession>
<dbReference type="EMBL" id="JAVRRD010000008">
    <property type="protein sequence ID" value="KAK5055980.1"/>
    <property type="molecule type" value="Genomic_DNA"/>
</dbReference>
<keyword evidence="4 11" id="KW-0853">WD repeat</keyword>
<keyword evidence="6" id="KW-0509">mRNA transport</keyword>
<gene>
    <name evidence="13" type="ORF">LTR84_012530</name>
</gene>
<evidence type="ECO:0000256" key="11">
    <source>
        <dbReference type="PROSITE-ProRule" id="PRU00221"/>
    </source>
</evidence>
<dbReference type="SUPFAM" id="SSF50978">
    <property type="entry name" value="WD40 repeat-like"/>
    <property type="match status" value="1"/>
</dbReference>
<comment type="subcellular location">
    <subcellularLocation>
        <location evidence="1">Nucleus</location>
        <location evidence="1">Nuclear pore complex</location>
    </subcellularLocation>
</comment>
<evidence type="ECO:0000256" key="8">
    <source>
        <dbReference type="ARBA" id="ARBA00023010"/>
    </source>
</evidence>
<keyword evidence="8" id="KW-0811">Translocation</keyword>
<organism evidence="13 14">
    <name type="scientific">Exophiala bonariae</name>
    <dbReference type="NCBI Taxonomy" id="1690606"/>
    <lineage>
        <taxon>Eukaryota</taxon>
        <taxon>Fungi</taxon>
        <taxon>Dikarya</taxon>
        <taxon>Ascomycota</taxon>
        <taxon>Pezizomycotina</taxon>
        <taxon>Eurotiomycetes</taxon>
        <taxon>Chaetothyriomycetidae</taxon>
        <taxon>Chaetothyriales</taxon>
        <taxon>Herpotrichiellaceae</taxon>
        <taxon>Exophiala</taxon>
    </lineage>
</organism>
<dbReference type="Proteomes" id="UP001358417">
    <property type="component" value="Unassembled WGS sequence"/>
</dbReference>
<dbReference type="PANTHER" id="PTHR11024:SF3">
    <property type="entry name" value="NUCLEOPORIN SEH1"/>
    <property type="match status" value="1"/>
</dbReference>
<dbReference type="GO" id="GO:0031080">
    <property type="term" value="C:nuclear pore outer ring"/>
    <property type="evidence" value="ECO:0007669"/>
    <property type="project" value="TreeGrafter"/>
</dbReference>
<dbReference type="PANTHER" id="PTHR11024">
    <property type="entry name" value="NUCLEAR PORE COMPLEX PROTEIN SEC13 / SEH1 FAMILY MEMBER"/>
    <property type="match status" value="1"/>
</dbReference>
<dbReference type="GO" id="GO:0051028">
    <property type="term" value="P:mRNA transport"/>
    <property type="evidence" value="ECO:0007669"/>
    <property type="project" value="UniProtKB-KW"/>
</dbReference>
<keyword evidence="9" id="KW-0906">Nuclear pore complex</keyword>
<evidence type="ECO:0000256" key="1">
    <source>
        <dbReference type="ARBA" id="ARBA00004567"/>
    </source>
</evidence>
<evidence type="ECO:0000256" key="2">
    <source>
        <dbReference type="ARBA" id="ARBA00010102"/>
    </source>
</evidence>
<keyword evidence="10" id="KW-0539">Nucleus</keyword>
<dbReference type="InterPro" id="IPR036322">
    <property type="entry name" value="WD40_repeat_dom_sf"/>
</dbReference>
<dbReference type="Pfam" id="PF00400">
    <property type="entry name" value="WD40"/>
    <property type="match status" value="3"/>
</dbReference>
<evidence type="ECO:0000313" key="14">
    <source>
        <dbReference type="Proteomes" id="UP001358417"/>
    </source>
</evidence>
<dbReference type="InterPro" id="IPR015943">
    <property type="entry name" value="WD40/YVTN_repeat-like_dom_sf"/>
</dbReference>
<dbReference type="GO" id="GO:0034198">
    <property type="term" value="P:cellular response to amino acid starvation"/>
    <property type="evidence" value="ECO:0007669"/>
    <property type="project" value="TreeGrafter"/>
</dbReference>
<evidence type="ECO:0000313" key="13">
    <source>
        <dbReference type="EMBL" id="KAK5055980.1"/>
    </source>
</evidence>
<dbReference type="GO" id="GO:0005198">
    <property type="term" value="F:structural molecule activity"/>
    <property type="evidence" value="ECO:0007669"/>
    <property type="project" value="InterPro"/>
</dbReference>
<dbReference type="RefSeq" id="XP_064707950.1">
    <property type="nucleotide sequence ID" value="XM_064856050.1"/>
</dbReference>
<evidence type="ECO:0000256" key="12">
    <source>
        <dbReference type="SAM" id="MobiDB-lite"/>
    </source>
</evidence>
<keyword evidence="7" id="KW-0653">Protein transport</keyword>
<evidence type="ECO:0000256" key="7">
    <source>
        <dbReference type="ARBA" id="ARBA00022927"/>
    </source>
</evidence>
<evidence type="ECO:0000256" key="9">
    <source>
        <dbReference type="ARBA" id="ARBA00023132"/>
    </source>
</evidence>
<name>A0AAV9NEK4_9EURO</name>
<proteinExistence type="inferred from homology"/>
<feature type="compositionally biased region" description="Low complexity" evidence="12">
    <location>
        <begin position="290"/>
        <end position="312"/>
    </location>
</feature>
<dbReference type="PROSITE" id="PS50294">
    <property type="entry name" value="WD_REPEATS_REGION"/>
    <property type="match status" value="1"/>
</dbReference>
<evidence type="ECO:0000256" key="10">
    <source>
        <dbReference type="ARBA" id="ARBA00023242"/>
    </source>
</evidence>
<evidence type="ECO:0000256" key="3">
    <source>
        <dbReference type="ARBA" id="ARBA00022448"/>
    </source>
</evidence>
<dbReference type="SMART" id="SM00320">
    <property type="entry name" value="WD40"/>
    <property type="match status" value="4"/>
</dbReference>
<evidence type="ECO:0000256" key="5">
    <source>
        <dbReference type="ARBA" id="ARBA00022737"/>
    </source>
</evidence>
<feature type="compositionally biased region" description="Low complexity" evidence="12">
    <location>
        <begin position="326"/>
        <end position="344"/>
    </location>
</feature>
<feature type="repeat" description="WD" evidence="11">
    <location>
        <begin position="8"/>
        <end position="40"/>
    </location>
</feature>
<dbReference type="InterPro" id="IPR037363">
    <property type="entry name" value="Sec13/Seh1_fam"/>
</dbReference>
<keyword evidence="3" id="KW-0813">Transport</keyword>
<keyword evidence="14" id="KW-1185">Reference proteome</keyword>
<keyword evidence="5" id="KW-0677">Repeat</keyword>
<evidence type="ECO:0000256" key="6">
    <source>
        <dbReference type="ARBA" id="ARBA00022816"/>
    </source>
</evidence>
<feature type="compositionally biased region" description="Polar residues" evidence="12">
    <location>
        <begin position="313"/>
        <end position="325"/>
    </location>
</feature>